<name>X6N4L1_RETFI</name>
<dbReference type="EMBL" id="ASPP01012338">
    <property type="protein sequence ID" value="ETO20699.1"/>
    <property type="molecule type" value="Genomic_DNA"/>
</dbReference>
<evidence type="ECO:0000256" key="1">
    <source>
        <dbReference type="SAM" id="MobiDB-lite"/>
    </source>
</evidence>
<feature type="compositionally biased region" description="Polar residues" evidence="1">
    <location>
        <begin position="180"/>
        <end position="190"/>
    </location>
</feature>
<organism evidence="2 3">
    <name type="scientific">Reticulomyxa filosa</name>
    <dbReference type="NCBI Taxonomy" id="46433"/>
    <lineage>
        <taxon>Eukaryota</taxon>
        <taxon>Sar</taxon>
        <taxon>Rhizaria</taxon>
        <taxon>Retaria</taxon>
        <taxon>Foraminifera</taxon>
        <taxon>Monothalamids</taxon>
        <taxon>Reticulomyxidae</taxon>
        <taxon>Reticulomyxa</taxon>
    </lineage>
</organism>
<protein>
    <submittedName>
        <fullName evidence="2">Uncharacterized protein</fullName>
    </submittedName>
</protein>
<feature type="region of interest" description="Disordered" evidence="1">
    <location>
        <begin position="165"/>
        <end position="216"/>
    </location>
</feature>
<feature type="non-terminal residue" evidence="2">
    <location>
        <position position="216"/>
    </location>
</feature>
<evidence type="ECO:0000313" key="3">
    <source>
        <dbReference type="Proteomes" id="UP000023152"/>
    </source>
</evidence>
<comment type="caution">
    <text evidence="2">The sequence shown here is derived from an EMBL/GenBank/DDBJ whole genome shotgun (WGS) entry which is preliminary data.</text>
</comment>
<accession>X6N4L1</accession>
<sequence>MPSLVKEHDIALKNMGRVRAPTTWETLQNTIDQNTSAQKEKNIEAGDYSDDEDEDEEIEVKFFFFKKKKKGRGGEKKKKKKKILKNVRIQKKRVETGRGEVIRRKWFKAQAQIQDGKNPSILKKHGNGYKIEDLRKYNKRFQTAAKGNDQYLDLNAKISSPRKTIAADFDEDGEDDDPLSVSSRNGSTAASEMEEKGLDPITFHSDGRGTRTSDLR</sequence>
<dbReference type="AlphaFoldDB" id="X6N4L1"/>
<feature type="region of interest" description="Disordered" evidence="1">
    <location>
        <begin position="30"/>
        <end position="52"/>
    </location>
</feature>
<dbReference type="Proteomes" id="UP000023152">
    <property type="component" value="Unassembled WGS sequence"/>
</dbReference>
<keyword evidence="3" id="KW-1185">Reference proteome</keyword>
<feature type="compositionally biased region" description="Basic and acidic residues" evidence="1">
    <location>
        <begin position="205"/>
        <end position="216"/>
    </location>
</feature>
<proteinExistence type="predicted"/>
<evidence type="ECO:0000313" key="2">
    <source>
        <dbReference type="EMBL" id="ETO20699.1"/>
    </source>
</evidence>
<feature type="compositionally biased region" description="Acidic residues" evidence="1">
    <location>
        <begin position="168"/>
        <end position="178"/>
    </location>
</feature>
<reference evidence="2 3" key="1">
    <citation type="journal article" date="2013" name="Curr. Biol.">
        <title>The Genome of the Foraminiferan Reticulomyxa filosa.</title>
        <authorList>
            <person name="Glockner G."/>
            <person name="Hulsmann N."/>
            <person name="Schleicher M."/>
            <person name="Noegel A.A."/>
            <person name="Eichinger L."/>
            <person name="Gallinger C."/>
            <person name="Pawlowski J."/>
            <person name="Sierra R."/>
            <person name="Euteneuer U."/>
            <person name="Pillet L."/>
            <person name="Moustafa A."/>
            <person name="Platzer M."/>
            <person name="Groth M."/>
            <person name="Szafranski K."/>
            <person name="Schliwa M."/>
        </authorList>
    </citation>
    <scope>NUCLEOTIDE SEQUENCE [LARGE SCALE GENOMIC DNA]</scope>
</reference>
<gene>
    <name evidence="2" type="ORF">RFI_16517</name>
</gene>